<dbReference type="Pfam" id="PF00208">
    <property type="entry name" value="ELFV_dehydrog"/>
    <property type="match status" value="1"/>
</dbReference>
<proteinExistence type="inferred from homology"/>
<dbReference type="AlphaFoldDB" id="A0A8X6YP42"/>
<dbReference type="PANTHER" id="PTHR42722">
    <property type="entry name" value="LEUCINE DEHYDROGENASE"/>
    <property type="match status" value="1"/>
</dbReference>
<protein>
    <submittedName>
        <fullName evidence="3">Leucine dehydrogenase</fullName>
    </submittedName>
</protein>
<dbReference type="OrthoDB" id="6413352at2759"/>
<dbReference type="SUPFAM" id="SSF51735">
    <property type="entry name" value="NAD(P)-binding Rossmann-fold domains"/>
    <property type="match status" value="1"/>
</dbReference>
<dbReference type="InterPro" id="IPR016211">
    <property type="entry name" value="Glu/Phe/Leu/Val/Trp_DH_bac/arc"/>
</dbReference>
<accession>A0A8X6YP42</accession>
<evidence type="ECO:0000313" key="3">
    <source>
        <dbReference type="EMBL" id="GFY74400.1"/>
    </source>
</evidence>
<gene>
    <name evidence="3" type="primary">ldh</name>
    <name evidence="3" type="ORF">TNIN_299591</name>
</gene>
<comment type="caution">
    <text evidence="3">The sequence shown here is derived from an EMBL/GenBank/DDBJ whole genome shotgun (WGS) entry which is preliminary data.</text>
</comment>
<keyword evidence="4" id="KW-1185">Reference proteome</keyword>
<feature type="domain" description="Glutamate/phenylalanine/leucine/valine/L-tryptophan dehydrogenase C-terminal" evidence="2">
    <location>
        <begin position="282"/>
        <end position="513"/>
    </location>
</feature>
<name>A0A8X6YP42_9ARAC</name>
<dbReference type="Gene3D" id="3.40.50.720">
    <property type="entry name" value="NAD(P)-binding Rossmann-like Domain"/>
    <property type="match status" value="1"/>
</dbReference>
<dbReference type="SUPFAM" id="SSF53223">
    <property type="entry name" value="Aminoacid dehydrogenase-like, N-terminal domain"/>
    <property type="match status" value="1"/>
</dbReference>
<organism evidence="3 4">
    <name type="scientific">Trichonephila inaurata madagascariensis</name>
    <dbReference type="NCBI Taxonomy" id="2747483"/>
    <lineage>
        <taxon>Eukaryota</taxon>
        <taxon>Metazoa</taxon>
        <taxon>Ecdysozoa</taxon>
        <taxon>Arthropoda</taxon>
        <taxon>Chelicerata</taxon>
        <taxon>Arachnida</taxon>
        <taxon>Araneae</taxon>
        <taxon>Araneomorphae</taxon>
        <taxon>Entelegynae</taxon>
        <taxon>Araneoidea</taxon>
        <taxon>Nephilidae</taxon>
        <taxon>Trichonephila</taxon>
        <taxon>Trichonephila inaurata</taxon>
    </lineage>
</organism>
<sequence>MALASLKCITRLHSCTRNLSNLSAISNAYHSQEGDIFRNKYSDFFNIHRNIYSKAFRASRNRNRLAVVKESINCQRAVRQYCSKTEQSLLSSCPTIFVDFLKSKKINRCFFVWSESENKVVASHPELKEIEDWLNDSKNPHYLQHEAIFLAVGMRTNCLLGAFLWKVDRGQACGGIRMTPFTSVEHYLGEGLRLSRRLGVKSALAGLWVSGGKGLILEPKDRQHIQPEFRQKIFYDYGDFLSSLNGCYIAGMDAGVNAFDLFNIHTHTRWVVSGPEDIGGSGNAAAILGKGLLCAMEAALNFLGAGDLSGMKIAIQGAGGIGLALASGLLDRHAAHVYVTDTSKKSIGDLHDALASKARGRLKVEKVSIGDTAIVGYDCDIFAPCAVGHVLTPDTILDIKAKIVCGSANALLASENDATLLVERDVTYVPEFIPNRMAFVNAANENYGRIYKGSPSRGILIKLGAFEKIFLSISSATSKIYYLTQETLKRASEKNITVIEAAYQMADVYIQQKHPLWPDRTKNIIKSLVEGQWHKAKTFGANAETLQSQIALSFIYSKREVESSFSSAHFFSRFI</sequence>
<dbReference type="Gene3D" id="3.40.50.10860">
    <property type="entry name" value="Leucine Dehydrogenase, chain A, domain 1"/>
    <property type="match status" value="1"/>
</dbReference>
<dbReference type="InterPro" id="IPR006096">
    <property type="entry name" value="Glu/Leu/Phe/Val/Trp_DH_C"/>
</dbReference>
<evidence type="ECO:0000313" key="4">
    <source>
        <dbReference type="Proteomes" id="UP000886998"/>
    </source>
</evidence>
<reference evidence="3" key="1">
    <citation type="submission" date="2020-08" db="EMBL/GenBank/DDBJ databases">
        <title>Multicomponent nature underlies the extraordinary mechanical properties of spider dragline silk.</title>
        <authorList>
            <person name="Kono N."/>
            <person name="Nakamura H."/>
            <person name="Mori M."/>
            <person name="Yoshida Y."/>
            <person name="Ohtoshi R."/>
            <person name="Malay A.D."/>
            <person name="Moran D.A.P."/>
            <person name="Tomita M."/>
            <person name="Numata K."/>
            <person name="Arakawa K."/>
        </authorList>
    </citation>
    <scope>NUCLEOTIDE SEQUENCE</scope>
</reference>
<evidence type="ECO:0000259" key="2">
    <source>
        <dbReference type="SMART" id="SM00839"/>
    </source>
</evidence>
<comment type="similarity">
    <text evidence="1">Belongs to the Glu/Leu/Phe/Val dehydrogenases family.</text>
</comment>
<dbReference type="Proteomes" id="UP000886998">
    <property type="component" value="Unassembled WGS sequence"/>
</dbReference>
<dbReference type="PANTHER" id="PTHR42722:SF1">
    <property type="entry name" value="VALINE DEHYDROGENASE"/>
    <property type="match status" value="1"/>
</dbReference>
<dbReference type="InterPro" id="IPR046346">
    <property type="entry name" value="Aminoacid_DH-like_N_sf"/>
</dbReference>
<dbReference type="GO" id="GO:0016639">
    <property type="term" value="F:oxidoreductase activity, acting on the CH-NH2 group of donors, NAD or NADP as acceptor"/>
    <property type="evidence" value="ECO:0007669"/>
    <property type="project" value="InterPro"/>
</dbReference>
<dbReference type="SMART" id="SM00839">
    <property type="entry name" value="ELFV_dehydrog"/>
    <property type="match status" value="1"/>
</dbReference>
<dbReference type="GO" id="GO:0006520">
    <property type="term" value="P:amino acid metabolic process"/>
    <property type="evidence" value="ECO:0007669"/>
    <property type="project" value="InterPro"/>
</dbReference>
<dbReference type="InterPro" id="IPR036291">
    <property type="entry name" value="NAD(P)-bd_dom_sf"/>
</dbReference>
<evidence type="ECO:0000256" key="1">
    <source>
        <dbReference type="ARBA" id="ARBA00006382"/>
    </source>
</evidence>
<dbReference type="EMBL" id="BMAV01020720">
    <property type="protein sequence ID" value="GFY74400.1"/>
    <property type="molecule type" value="Genomic_DNA"/>
</dbReference>